<evidence type="ECO:0000256" key="2">
    <source>
        <dbReference type="ARBA" id="ARBA00008163"/>
    </source>
</evidence>
<keyword evidence="7" id="KW-0998">Cell outer membrane</keyword>
<sequence>MCIFSLKAPDKFSFVRPFLRKTHIDEAVAAVLKLQHDPYGKPQRGKLKKGGEMTMVRKCSVMLAVVLLLPALAWGNGFALFEHGARGVSMGGAFVAVADDPSAGYYNPAGLAFLDGTKAMAGVFLITESSKFRGDNPYPGAGYKSEMEDQIFYPPHFHYSAPLAGNFRWGLSMIAPFGLGTWWPNNYAGRFISKRIDLKVFDVNPHVSWKLSDSFAVGVGFDYFLTQVDLTKSIGVINPYTQRVAEVGQVHMYNEGFADGWGYNVGVLWKLGGGFSLGAAYRSRVEVEINDAKASFVQFSTGYADFDAMVAQLIPFDRNPKGQTRVNFPAEARIGLAWKGEKTIISADAVHMGWDSFKELPITIVGYPQLSSVREENFRDAWTYRVGLERKFSDTFAVQVGYLRDRTPMPTHIVSPLLPDADRNGYSIGFSWQVNPKMRVDGSFLHLPFDNRSTQGQSIDNFNGTYRTRAELFGMSVVYSF</sequence>
<reference evidence="9 10" key="1">
    <citation type="submission" date="2014-04" db="EMBL/GenBank/DDBJ databases">
        <title>The Genome Sequence of Thermoanaerobaculum aquaticum MP-01, The First Cultivated Group 23 Acidobacterium.</title>
        <authorList>
            <person name="Stamps B.W."/>
            <person name="Losey N.A."/>
            <person name="Lawson P.A."/>
            <person name="Stevenson B.S."/>
        </authorList>
    </citation>
    <scope>NUCLEOTIDE SEQUENCE [LARGE SCALE GENOMIC DNA]</scope>
    <source>
        <strain evidence="9 10">MP-01</strain>
    </source>
</reference>
<comment type="similarity">
    <text evidence="2">Belongs to the OmpP1/FadL family.</text>
</comment>
<keyword evidence="5" id="KW-0732">Signal</keyword>
<dbReference type="EMBL" id="JMFG01000006">
    <property type="protein sequence ID" value="KDA54626.1"/>
    <property type="molecule type" value="Genomic_DNA"/>
</dbReference>
<protein>
    <recommendedName>
        <fullName evidence="11">Transporter</fullName>
    </recommendedName>
</protein>
<keyword evidence="3" id="KW-1134">Transmembrane beta strand</keyword>
<dbReference type="GO" id="GO:0015483">
    <property type="term" value="F:long-chain fatty acid transporting porin activity"/>
    <property type="evidence" value="ECO:0007669"/>
    <property type="project" value="TreeGrafter"/>
</dbReference>
<evidence type="ECO:0000256" key="3">
    <source>
        <dbReference type="ARBA" id="ARBA00022452"/>
    </source>
</evidence>
<evidence type="ECO:0000256" key="4">
    <source>
        <dbReference type="ARBA" id="ARBA00022692"/>
    </source>
</evidence>
<comment type="subcellular location">
    <subcellularLocation>
        <location evidence="1">Cell outer membrane</location>
        <topology evidence="1">Multi-pass membrane protein</topology>
    </subcellularLocation>
</comment>
<dbReference type="Proteomes" id="UP000027284">
    <property type="component" value="Unassembled WGS sequence"/>
</dbReference>
<dbReference type="Pfam" id="PF03349">
    <property type="entry name" value="Toluene_X"/>
    <property type="match status" value="1"/>
</dbReference>
<proteinExistence type="inferred from homology"/>
<gene>
    <name evidence="9" type="ORF">EG19_10725</name>
</gene>
<keyword evidence="6 8" id="KW-0472">Membrane</keyword>
<dbReference type="SUPFAM" id="SSF56935">
    <property type="entry name" value="Porins"/>
    <property type="match status" value="1"/>
</dbReference>
<dbReference type="AlphaFoldDB" id="A0A062Y2I0"/>
<evidence type="ECO:0000256" key="1">
    <source>
        <dbReference type="ARBA" id="ARBA00004571"/>
    </source>
</evidence>
<dbReference type="GO" id="GO:0009279">
    <property type="term" value="C:cell outer membrane"/>
    <property type="evidence" value="ECO:0007669"/>
    <property type="project" value="UniProtKB-SubCell"/>
</dbReference>
<dbReference type="STRING" id="1312852.EG19_10725"/>
<keyword evidence="4 8" id="KW-0812">Transmembrane</keyword>
<dbReference type="PANTHER" id="PTHR35093:SF8">
    <property type="entry name" value="OUTER MEMBRANE PROTEIN NMB0088-RELATED"/>
    <property type="match status" value="1"/>
</dbReference>
<dbReference type="PANTHER" id="PTHR35093">
    <property type="entry name" value="OUTER MEMBRANE PROTEIN NMB0088-RELATED"/>
    <property type="match status" value="1"/>
</dbReference>
<organism evidence="9 10">
    <name type="scientific">Thermoanaerobaculum aquaticum</name>
    <dbReference type="NCBI Taxonomy" id="1312852"/>
    <lineage>
        <taxon>Bacteria</taxon>
        <taxon>Pseudomonadati</taxon>
        <taxon>Acidobacteriota</taxon>
        <taxon>Thermoanaerobaculia</taxon>
        <taxon>Thermoanaerobaculales</taxon>
        <taxon>Thermoanaerobaculaceae</taxon>
        <taxon>Thermoanaerobaculum</taxon>
    </lineage>
</organism>
<evidence type="ECO:0000313" key="9">
    <source>
        <dbReference type="EMBL" id="KDA54626.1"/>
    </source>
</evidence>
<evidence type="ECO:0000256" key="5">
    <source>
        <dbReference type="ARBA" id="ARBA00022729"/>
    </source>
</evidence>
<keyword evidence="10" id="KW-1185">Reference proteome</keyword>
<comment type="caution">
    <text evidence="9">The sequence shown here is derived from an EMBL/GenBank/DDBJ whole genome shotgun (WGS) entry which is preliminary data.</text>
</comment>
<evidence type="ECO:0008006" key="11">
    <source>
        <dbReference type="Google" id="ProtNLM"/>
    </source>
</evidence>
<dbReference type="Gene3D" id="2.40.160.60">
    <property type="entry name" value="Outer membrane protein transport protein (OMPP1/FadL/TodX)"/>
    <property type="match status" value="1"/>
</dbReference>
<evidence type="ECO:0000256" key="7">
    <source>
        <dbReference type="ARBA" id="ARBA00023237"/>
    </source>
</evidence>
<keyword evidence="8" id="KW-1133">Transmembrane helix</keyword>
<name>A0A062Y2I0_9BACT</name>
<dbReference type="InterPro" id="IPR005017">
    <property type="entry name" value="OMPP1/FadL/TodX"/>
</dbReference>
<accession>A0A062Y2I0</accession>
<evidence type="ECO:0000256" key="8">
    <source>
        <dbReference type="SAM" id="Phobius"/>
    </source>
</evidence>
<feature type="transmembrane region" description="Helical" evidence="8">
    <location>
        <begin position="61"/>
        <end position="81"/>
    </location>
</feature>
<evidence type="ECO:0000256" key="6">
    <source>
        <dbReference type="ARBA" id="ARBA00023136"/>
    </source>
</evidence>
<evidence type="ECO:0000313" key="10">
    <source>
        <dbReference type="Proteomes" id="UP000027284"/>
    </source>
</evidence>